<dbReference type="PROSITE" id="PS51006">
    <property type="entry name" value="PABS_2"/>
    <property type="match status" value="1"/>
</dbReference>
<keyword evidence="6" id="KW-1185">Reference proteome</keyword>
<dbReference type="EMBL" id="JBDJPC010000012">
    <property type="protein sequence ID" value="KAL1489467.1"/>
    <property type="molecule type" value="Genomic_DNA"/>
</dbReference>
<dbReference type="InterPro" id="IPR015576">
    <property type="entry name" value="Spermine_synthase_animal"/>
</dbReference>
<dbReference type="PANTHER" id="PTHR46315">
    <property type="entry name" value="SPERMINE SYNTHASE"/>
    <property type="match status" value="1"/>
</dbReference>
<proteinExistence type="inferred from homology"/>
<dbReference type="PANTHER" id="PTHR46315:SF1">
    <property type="entry name" value="SPERMINE SYNTHASE"/>
    <property type="match status" value="1"/>
</dbReference>
<accession>A0ABD1E6C2</accession>
<dbReference type="InterPro" id="IPR030374">
    <property type="entry name" value="PABS"/>
</dbReference>
<dbReference type="GO" id="GO:0016740">
    <property type="term" value="F:transferase activity"/>
    <property type="evidence" value="ECO:0007669"/>
    <property type="project" value="UniProtKB-UniRule"/>
</dbReference>
<comment type="similarity">
    <text evidence="1">Belongs to the spermidine/spermine synthase family.</text>
</comment>
<evidence type="ECO:0000256" key="3">
    <source>
        <dbReference type="PROSITE-ProRule" id="PRU00354"/>
    </source>
</evidence>
<dbReference type="FunFam" id="3.40.50.150:FF:000197">
    <property type="entry name" value="spermine synthase isoform X2"/>
    <property type="match status" value="1"/>
</dbReference>
<dbReference type="GO" id="GO:0006596">
    <property type="term" value="P:polyamine biosynthetic process"/>
    <property type="evidence" value="ECO:0007669"/>
    <property type="project" value="UniProtKB-UniRule"/>
</dbReference>
<keyword evidence="2 3" id="KW-0808">Transferase</keyword>
<gene>
    <name evidence="5" type="ORF">ABEB36_014356</name>
</gene>
<evidence type="ECO:0000256" key="1">
    <source>
        <dbReference type="ARBA" id="ARBA00007867"/>
    </source>
</evidence>
<dbReference type="Proteomes" id="UP001566132">
    <property type="component" value="Unassembled WGS sequence"/>
</dbReference>
<dbReference type="Gene3D" id="3.40.50.150">
    <property type="entry name" value="Vaccinia Virus protein VP39"/>
    <property type="match status" value="1"/>
</dbReference>
<dbReference type="CDD" id="cd02440">
    <property type="entry name" value="AdoMet_MTases"/>
    <property type="match status" value="1"/>
</dbReference>
<dbReference type="Gene3D" id="2.30.140.10">
    <property type="entry name" value="Spermidine synthase, tetramerisation domain"/>
    <property type="match status" value="1"/>
</dbReference>
<dbReference type="InterPro" id="IPR037163">
    <property type="entry name" value="Spermidine_synt_N_sf"/>
</dbReference>
<feature type="domain" description="PABS" evidence="4">
    <location>
        <begin position="118"/>
        <end position="357"/>
    </location>
</feature>
<dbReference type="Pfam" id="PF01564">
    <property type="entry name" value="Spermine_synth"/>
    <property type="match status" value="1"/>
</dbReference>
<name>A0ABD1E6C2_HYPHA</name>
<feature type="active site" description="Proton acceptor" evidence="3">
    <location>
        <position position="272"/>
    </location>
</feature>
<evidence type="ECO:0000313" key="6">
    <source>
        <dbReference type="Proteomes" id="UP001566132"/>
    </source>
</evidence>
<reference evidence="5 6" key="1">
    <citation type="submission" date="2024-05" db="EMBL/GenBank/DDBJ databases">
        <title>Genetic variation in Jamaican populations of the coffee berry borer (Hypothenemus hampei).</title>
        <authorList>
            <person name="Errbii M."/>
            <person name="Myrie A."/>
        </authorList>
    </citation>
    <scope>NUCLEOTIDE SEQUENCE [LARGE SCALE GENOMIC DNA]</scope>
    <source>
        <strain evidence="5">JA-Hopewell-2020-01-JO</strain>
        <tissue evidence="5">Whole body</tissue>
    </source>
</reference>
<dbReference type="AlphaFoldDB" id="A0ABD1E6C2"/>
<sequence length="363" mass="41378">MAQLIFYFSLGDASISTVATHVEDVLVKHFKELTPITTFNSEDSVVRIYIAEGASVINVRSFSDGLVSITVDYSKKDRENKLNTYNTMLEIEKELQTKIEGLKWSRTFPSIKPDQSYRYYLTSDNRLTEYDVEEMVFDEVSPYQRVQIVRSTTLGHILVLDTLQNLAESDVIYTHTLMQKGKENYKDKSILILGGGDGALLYELLKENPKEVIMLELDEVVMKACAKYMRSACGTVLDNYEGENYKIIVGDCIPSLEKYQKEGKKFDYVFGDLTDVPISVDQSKELWDFIDVILNRSFEVLNPNGKFMTHVNGVGTPEAMVSYKKHLESLKFPVTVTTDEAYVPSFFETWSFCQVSRAGKTEQ</sequence>
<dbReference type="SUPFAM" id="SSF53335">
    <property type="entry name" value="S-adenosyl-L-methionine-dependent methyltransferases"/>
    <property type="match status" value="1"/>
</dbReference>
<comment type="caution">
    <text evidence="5">The sequence shown here is derived from an EMBL/GenBank/DDBJ whole genome shotgun (WGS) entry which is preliminary data.</text>
</comment>
<keyword evidence="3" id="KW-0620">Polyamine biosynthesis</keyword>
<protein>
    <recommendedName>
        <fullName evidence="4">PABS domain-containing protein</fullName>
    </recommendedName>
</protein>
<dbReference type="Pfam" id="PF17284">
    <property type="entry name" value="Spermine_synt_N"/>
    <property type="match status" value="1"/>
</dbReference>
<organism evidence="5 6">
    <name type="scientific">Hypothenemus hampei</name>
    <name type="common">Coffee berry borer</name>
    <dbReference type="NCBI Taxonomy" id="57062"/>
    <lineage>
        <taxon>Eukaryota</taxon>
        <taxon>Metazoa</taxon>
        <taxon>Ecdysozoa</taxon>
        <taxon>Arthropoda</taxon>
        <taxon>Hexapoda</taxon>
        <taxon>Insecta</taxon>
        <taxon>Pterygota</taxon>
        <taxon>Neoptera</taxon>
        <taxon>Endopterygota</taxon>
        <taxon>Coleoptera</taxon>
        <taxon>Polyphaga</taxon>
        <taxon>Cucujiformia</taxon>
        <taxon>Curculionidae</taxon>
        <taxon>Scolytinae</taxon>
        <taxon>Hypothenemus</taxon>
    </lineage>
</organism>
<evidence type="ECO:0000313" key="5">
    <source>
        <dbReference type="EMBL" id="KAL1489467.1"/>
    </source>
</evidence>
<evidence type="ECO:0000259" key="4">
    <source>
        <dbReference type="PROSITE" id="PS51006"/>
    </source>
</evidence>
<evidence type="ECO:0000256" key="2">
    <source>
        <dbReference type="ARBA" id="ARBA00022679"/>
    </source>
</evidence>
<dbReference type="InterPro" id="IPR035246">
    <property type="entry name" value="Spermidine_synt_N"/>
</dbReference>
<dbReference type="InterPro" id="IPR029063">
    <property type="entry name" value="SAM-dependent_MTases_sf"/>
</dbReference>
<dbReference type="PROSITE" id="PS01330">
    <property type="entry name" value="PABS_1"/>
    <property type="match status" value="1"/>
</dbReference>
<dbReference type="InterPro" id="IPR030373">
    <property type="entry name" value="PABS_CS"/>
</dbReference>